<evidence type="ECO:0000313" key="3">
    <source>
        <dbReference type="Proteomes" id="UP000236621"/>
    </source>
</evidence>
<dbReference type="OrthoDB" id="1731983at2759"/>
<dbReference type="Gene3D" id="3.40.50.720">
    <property type="entry name" value="NAD(P)-binding Rossmann-like Domain"/>
    <property type="match status" value="1"/>
</dbReference>
<proteinExistence type="predicted"/>
<dbReference type="EMBL" id="NRSZ01000811">
    <property type="protein sequence ID" value="PNY25069.1"/>
    <property type="molecule type" value="Genomic_DNA"/>
</dbReference>
<dbReference type="STRING" id="45235.A0A2K3QC31"/>
<organism evidence="2 3">
    <name type="scientific">Tolypocladium capitatum</name>
    <dbReference type="NCBI Taxonomy" id="45235"/>
    <lineage>
        <taxon>Eukaryota</taxon>
        <taxon>Fungi</taxon>
        <taxon>Dikarya</taxon>
        <taxon>Ascomycota</taxon>
        <taxon>Pezizomycotina</taxon>
        <taxon>Sordariomycetes</taxon>
        <taxon>Hypocreomycetidae</taxon>
        <taxon>Hypocreales</taxon>
        <taxon>Ophiocordycipitaceae</taxon>
        <taxon>Tolypocladium</taxon>
    </lineage>
</organism>
<name>A0A2K3QC31_9HYPO</name>
<dbReference type="SUPFAM" id="SSF51735">
    <property type="entry name" value="NAD(P)-binding Rossmann-fold domains"/>
    <property type="match status" value="1"/>
</dbReference>
<evidence type="ECO:0000259" key="1">
    <source>
        <dbReference type="Pfam" id="PF22917"/>
    </source>
</evidence>
<dbReference type="AlphaFoldDB" id="A0A2K3QC31"/>
<gene>
    <name evidence="2" type="ORF">TCAP_04996</name>
</gene>
<dbReference type="InterPro" id="IPR036291">
    <property type="entry name" value="NAD(P)-bd_dom_sf"/>
</dbReference>
<reference evidence="2 3" key="1">
    <citation type="submission" date="2017-08" db="EMBL/GenBank/DDBJ databases">
        <title>Harnessing the power of phylogenomics to disentangle the directionality and signatures of interkingdom host jumping in the parasitic fungal genus Tolypocladium.</title>
        <authorList>
            <person name="Quandt C.A."/>
            <person name="Patterson W."/>
            <person name="Spatafora J.W."/>
        </authorList>
    </citation>
    <scope>NUCLEOTIDE SEQUENCE [LARGE SCALE GENOMIC DNA]</scope>
    <source>
        <strain evidence="2 3">CBS 113982</strain>
    </source>
</reference>
<dbReference type="Proteomes" id="UP000236621">
    <property type="component" value="Unassembled WGS sequence"/>
</dbReference>
<protein>
    <recommendedName>
        <fullName evidence="1">PRISE-like Rossmann-fold domain-containing protein</fullName>
    </recommendedName>
</protein>
<comment type="caution">
    <text evidence="2">The sequence shown here is derived from an EMBL/GenBank/DDBJ whole genome shotgun (WGS) entry which is preliminary data.</text>
</comment>
<dbReference type="PANTHER" id="PTHR32487">
    <property type="entry name" value="3-OXO-DELTA(4,5)-STEROID 5-BETA-REDUCTASE"/>
    <property type="match status" value="1"/>
</dbReference>
<accession>A0A2K3QC31</accession>
<keyword evidence="3" id="KW-1185">Reference proteome</keyword>
<dbReference type="InterPro" id="IPR055222">
    <property type="entry name" value="PRISE-like_Rossmann-fold"/>
</dbReference>
<dbReference type="Pfam" id="PF22917">
    <property type="entry name" value="PRISE"/>
    <property type="match status" value="1"/>
</dbReference>
<dbReference type="PANTHER" id="PTHR32487:SF8">
    <property type="entry name" value="NAD-DEPENDENT EPIMERASE_DEHYDRATASE DOMAIN-CONTAINING PROTEIN"/>
    <property type="match status" value="1"/>
</dbReference>
<sequence length="419" mass="45786">MSPRRALIFGASGITGWSLVQEALTYPTPTTFDGVIGLTNRPLTKAEALLPDDERLFLYSGINLSAGVDAVEAGMERIPGIEGVTHVYFGAYTGHGTGFEGIKRSNVEILRNAVLAVEKLCPYLQFWTLQTGGKACPTTLSFLPFHYWYGFEFADKIGVPNTPIKESTPRIPEPYASNIMYYAQFDLLDRLSKGKNWSFAEVRPDGVVCISPPSNPAPPANIPHQSGFVPSNNAMNLAQSLALFLSFHASRVPRGTHVSYPGPLSAYTARHSDTSQSRLARFHIFASLHPGATAGQSFNVGDEDAGTSWAEKWPLLAAEFGLVGDGPSADPSAPPLNIQEYMEEHRGEWRAWVAQQGLKKGALEGTDFGFLTMFMGRAVFGREYDLSKARGNGWEERGVAVEGYLEAFRLMRRVGIISA</sequence>
<evidence type="ECO:0000313" key="2">
    <source>
        <dbReference type="EMBL" id="PNY25069.1"/>
    </source>
</evidence>
<feature type="domain" description="PRISE-like Rossmann-fold" evidence="1">
    <location>
        <begin position="6"/>
        <end position="417"/>
    </location>
</feature>